<comment type="caution">
    <text evidence="1">The sequence shown here is derived from an EMBL/GenBank/DDBJ whole genome shotgun (WGS) entry which is preliminary data.</text>
</comment>
<dbReference type="EMBL" id="JBJKFK010000312">
    <property type="protein sequence ID" value="KAL3317903.1"/>
    <property type="molecule type" value="Genomic_DNA"/>
</dbReference>
<proteinExistence type="predicted"/>
<name>A0ABD2QEC0_9PLAT</name>
<dbReference type="Proteomes" id="UP001626550">
    <property type="component" value="Unassembled WGS sequence"/>
</dbReference>
<evidence type="ECO:0000313" key="1">
    <source>
        <dbReference type="EMBL" id="KAL3317903.1"/>
    </source>
</evidence>
<organism evidence="1 2">
    <name type="scientific">Cichlidogyrus casuarinus</name>
    <dbReference type="NCBI Taxonomy" id="1844966"/>
    <lineage>
        <taxon>Eukaryota</taxon>
        <taxon>Metazoa</taxon>
        <taxon>Spiralia</taxon>
        <taxon>Lophotrochozoa</taxon>
        <taxon>Platyhelminthes</taxon>
        <taxon>Monogenea</taxon>
        <taxon>Monopisthocotylea</taxon>
        <taxon>Dactylogyridea</taxon>
        <taxon>Ancyrocephalidae</taxon>
        <taxon>Cichlidogyrus</taxon>
    </lineage>
</organism>
<keyword evidence="2" id="KW-1185">Reference proteome</keyword>
<accession>A0ABD2QEC0</accession>
<sequence>MLELAISGILDVLTPGDVRILIACVDEMNRAGEYECLFPQSNNALAARYLRLFEKPRYHNFLCVAFLINYSTAREEGLDRLRSLAAQGIHTLWEGDSIPQEHTWKSPAQLVQRHHSLC</sequence>
<dbReference type="AlphaFoldDB" id="A0ABD2QEC0"/>
<reference evidence="1 2" key="1">
    <citation type="submission" date="2024-11" db="EMBL/GenBank/DDBJ databases">
        <title>Adaptive evolution of stress response genes in parasites aligns with host niche diversity.</title>
        <authorList>
            <person name="Hahn C."/>
            <person name="Resl P."/>
        </authorList>
    </citation>
    <scope>NUCLEOTIDE SEQUENCE [LARGE SCALE GENOMIC DNA]</scope>
    <source>
        <strain evidence="1">EGGRZ-B1_66</strain>
        <tissue evidence="1">Body</tissue>
    </source>
</reference>
<gene>
    <name evidence="1" type="primary">TTLL4_2</name>
    <name evidence="1" type="ORF">Ciccas_003442</name>
</gene>
<evidence type="ECO:0000313" key="2">
    <source>
        <dbReference type="Proteomes" id="UP001626550"/>
    </source>
</evidence>
<protein>
    <submittedName>
        <fullName evidence="1">Tubulin polyglutamylase ttll4</fullName>
    </submittedName>
</protein>